<dbReference type="AlphaFoldDB" id="A0A8B9BPG0"/>
<dbReference type="Gene3D" id="1.10.3430.10">
    <property type="entry name" value="Ammonium transporter AmtB like domains"/>
    <property type="match status" value="1"/>
</dbReference>
<sequence>RVFKASVGALLLFFALFVTYDEPSLPSIFPLFQDIQVMLAVGLGLLLAFLPRYGLSALAHNFLLLNFSTQWALLLQGLRHRYRHGELRLGLHNVLAAEFAAVTVLISVGAVLGRTSPCQLLTVAFCEVPVYLASEWLIVTQLGVRDVGGTITIHVFACYFGLGVSKALFGTQRRPAHPKETPTPRSDLLALVGTLTLWVFWPSFVAAPCRPGDAQRRAILNTLLALSASAVTTVVASSLLESGGKLSPGHLQNGSLAGGVAIGALADVPITPAASLALGSLSSLVCLLGFRFLTPLLARRLALHDHCGIHNLHGLPGILGAAASAVADQGGCGGCRQALWQVAGLAVALGGSLLSGMLAGAVLRLPCLAPPPEPLCFEDSLNFRIQGQAESPGMGDTTEEVALKERV</sequence>
<feature type="transmembrane region" description="Helical" evidence="6">
    <location>
        <begin position="31"/>
        <end position="50"/>
    </location>
</feature>
<name>A0A8B9BPG0_9AVES</name>
<dbReference type="Ensembl" id="ENSABRT00000010296.1">
    <property type="protein sequence ID" value="ENSABRP00000007155.1"/>
    <property type="gene ID" value="ENSABRG00000006575.1"/>
</dbReference>
<dbReference type="Pfam" id="PF00909">
    <property type="entry name" value="Ammonium_transp"/>
    <property type="match status" value="1"/>
</dbReference>
<feature type="domain" description="Ammonium transporter AmtB-like" evidence="7">
    <location>
        <begin position="26"/>
        <end position="363"/>
    </location>
</feature>
<organism evidence="8 9">
    <name type="scientific">Anser brachyrhynchus</name>
    <name type="common">Pink-footed goose</name>
    <dbReference type="NCBI Taxonomy" id="132585"/>
    <lineage>
        <taxon>Eukaryota</taxon>
        <taxon>Metazoa</taxon>
        <taxon>Chordata</taxon>
        <taxon>Craniata</taxon>
        <taxon>Vertebrata</taxon>
        <taxon>Euteleostomi</taxon>
        <taxon>Archelosauria</taxon>
        <taxon>Archosauria</taxon>
        <taxon>Dinosauria</taxon>
        <taxon>Saurischia</taxon>
        <taxon>Theropoda</taxon>
        <taxon>Coelurosauria</taxon>
        <taxon>Aves</taxon>
        <taxon>Neognathae</taxon>
        <taxon>Galloanserae</taxon>
        <taxon>Anseriformes</taxon>
        <taxon>Anatidae</taxon>
        <taxon>Anserinae</taxon>
        <taxon>Anser</taxon>
    </lineage>
</organism>
<dbReference type="GO" id="GO:0097272">
    <property type="term" value="P:ammonium homeostasis"/>
    <property type="evidence" value="ECO:0007669"/>
    <property type="project" value="TreeGrafter"/>
</dbReference>
<feature type="transmembrane region" description="Helical" evidence="6">
    <location>
        <begin position="219"/>
        <end position="239"/>
    </location>
</feature>
<keyword evidence="9" id="KW-1185">Reference proteome</keyword>
<keyword evidence="4 6" id="KW-1133">Transmembrane helix</keyword>
<evidence type="ECO:0000259" key="7">
    <source>
        <dbReference type="Pfam" id="PF00909"/>
    </source>
</evidence>
<dbReference type="PANTHER" id="PTHR11730:SF48">
    <property type="entry name" value="AMMONIUM TRANSPORTER AMTB-LIKE DOMAIN-CONTAINING PROTEIN"/>
    <property type="match status" value="1"/>
</dbReference>
<dbReference type="PRINTS" id="PR00342">
    <property type="entry name" value="RHESUSRHD"/>
</dbReference>
<dbReference type="Proteomes" id="UP000694426">
    <property type="component" value="Unplaced"/>
</dbReference>
<proteinExistence type="inferred from homology"/>
<evidence type="ECO:0000256" key="3">
    <source>
        <dbReference type="ARBA" id="ARBA00022692"/>
    </source>
</evidence>
<evidence type="ECO:0000256" key="1">
    <source>
        <dbReference type="ARBA" id="ARBA00004141"/>
    </source>
</evidence>
<protein>
    <recommendedName>
        <fullName evidence="7">Ammonium transporter AmtB-like domain-containing protein</fullName>
    </recommendedName>
</protein>
<dbReference type="GO" id="GO:0008519">
    <property type="term" value="F:ammonium channel activity"/>
    <property type="evidence" value="ECO:0007669"/>
    <property type="project" value="InterPro"/>
</dbReference>
<dbReference type="SUPFAM" id="SSF111352">
    <property type="entry name" value="Ammonium transporter"/>
    <property type="match status" value="1"/>
</dbReference>
<feature type="transmembrane region" description="Helical" evidence="6">
    <location>
        <begin position="276"/>
        <end position="294"/>
    </location>
</feature>
<keyword evidence="5 6" id="KW-0472">Membrane</keyword>
<reference evidence="8" key="1">
    <citation type="submission" date="2025-08" db="UniProtKB">
        <authorList>
            <consortium name="Ensembl"/>
        </authorList>
    </citation>
    <scope>IDENTIFICATION</scope>
</reference>
<evidence type="ECO:0000313" key="9">
    <source>
        <dbReference type="Proteomes" id="UP000694426"/>
    </source>
</evidence>
<keyword evidence="3 6" id="KW-0812">Transmembrane</keyword>
<dbReference type="InterPro" id="IPR024041">
    <property type="entry name" value="NH4_transpt_AmtB-like_dom"/>
</dbReference>
<dbReference type="PANTHER" id="PTHR11730">
    <property type="entry name" value="AMMONIUM TRANSPORTER"/>
    <property type="match status" value="1"/>
</dbReference>
<evidence type="ECO:0000256" key="5">
    <source>
        <dbReference type="ARBA" id="ARBA00023136"/>
    </source>
</evidence>
<evidence type="ECO:0000256" key="4">
    <source>
        <dbReference type="ARBA" id="ARBA00022989"/>
    </source>
</evidence>
<dbReference type="GO" id="GO:0005886">
    <property type="term" value="C:plasma membrane"/>
    <property type="evidence" value="ECO:0007669"/>
    <property type="project" value="InterPro"/>
</dbReference>
<comment type="subcellular location">
    <subcellularLocation>
        <location evidence="1">Membrane</location>
        <topology evidence="1">Multi-pass membrane protein</topology>
    </subcellularLocation>
</comment>
<accession>A0A8B9BPG0</accession>
<evidence type="ECO:0000256" key="2">
    <source>
        <dbReference type="ARBA" id="ARBA00011036"/>
    </source>
</evidence>
<dbReference type="InterPro" id="IPR002229">
    <property type="entry name" value="RhesusRHD"/>
</dbReference>
<feature type="transmembrane region" description="Helical" evidence="6">
    <location>
        <begin position="151"/>
        <end position="169"/>
    </location>
</feature>
<feature type="transmembrane region" description="Helical" evidence="6">
    <location>
        <begin position="94"/>
        <end position="113"/>
    </location>
</feature>
<evidence type="ECO:0000256" key="6">
    <source>
        <dbReference type="SAM" id="Phobius"/>
    </source>
</evidence>
<feature type="transmembrane region" description="Helical" evidence="6">
    <location>
        <begin position="189"/>
        <end position="207"/>
    </location>
</feature>
<comment type="similarity">
    <text evidence="2">Belongs to the ammonium transporter (TC 2.A.49) family. Rh subfamily.</text>
</comment>
<reference evidence="8" key="2">
    <citation type="submission" date="2025-09" db="UniProtKB">
        <authorList>
            <consortium name="Ensembl"/>
        </authorList>
    </citation>
    <scope>IDENTIFICATION</scope>
</reference>
<dbReference type="InterPro" id="IPR029020">
    <property type="entry name" value="Ammonium/urea_transptr"/>
</dbReference>
<evidence type="ECO:0000313" key="8">
    <source>
        <dbReference type="Ensembl" id="ENSABRP00000007155.1"/>
    </source>
</evidence>
<feature type="transmembrane region" description="Helical" evidence="6">
    <location>
        <begin position="120"/>
        <end position="139"/>
    </location>
</feature>
<dbReference type="GeneTree" id="ENSGT00950000182844"/>